<evidence type="ECO:0000313" key="1">
    <source>
        <dbReference type="EMBL" id="KAL1525993.1"/>
    </source>
</evidence>
<reference evidence="1 2" key="1">
    <citation type="journal article" date="2024" name="Science">
        <title>Giant polyketide synthase enzymes in the biosynthesis of giant marine polyether toxins.</title>
        <authorList>
            <person name="Fallon T.R."/>
            <person name="Shende V.V."/>
            <person name="Wierzbicki I.H."/>
            <person name="Pendleton A.L."/>
            <person name="Watervoot N.F."/>
            <person name="Auber R.P."/>
            <person name="Gonzalez D.J."/>
            <person name="Wisecaver J.H."/>
            <person name="Moore B.S."/>
        </authorList>
    </citation>
    <scope>NUCLEOTIDE SEQUENCE [LARGE SCALE GENOMIC DNA]</scope>
    <source>
        <strain evidence="1 2">12B1</strain>
    </source>
</reference>
<protein>
    <submittedName>
        <fullName evidence="1">Uncharacterized protein</fullName>
    </submittedName>
</protein>
<dbReference type="AlphaFoldDB" id="A0AB34JV30"/>
<organism evidence="1 2">
    <name type="scientific">Prymnesium parvum</name>
    <name type="common">Toxic golden alga</name>
    <dbReference type="NCBI Taxonomy" id="97485"/>
    <lineage>
        <taxon>Eukaryota</taxon>
        <taxon>Haptista</taxon>
        <taxon>Haptophyta</taxon>
        <taxon>Prymnesiophyceae</taxon>
        <taxon>Prymnesiales</taxon>
        <taxon>Prymnesiaceae</taxon>
        <taxon>Prymnesium</taxon>
    </lineage>
</organism>
<dbReference type="CDD" id="cd15482">
    <property type="entry name" value="Sialidase_non-viral"/>
    <property type="match status" value="1"/>
</dbReference>
<dbReference type="InterPro" id="IPR036278">
    <property type="entry name" value="Sialidase_sf"/>
</dbReference>
<sequence length="1061" mass="119805">MAAEWAALLQARHHSPRLCEVNARSPRAASLLALWPHASYLGLSFNHTASTAWRLPPRAAIAAGDRHRTVLLLDTDDPRPARGRNLLLDDLPNALQRVARRQHTLVVEGAACARGGPRRAAQGWCGAWEELVSRGLVRPLRCGGGASGGERAAWCAGEVALGSACERRAPLLEGGGGAEGWAAEEVRLDLRGKSWRYFSVFECGESAASEEVCLIFKDHVFEAWVGGWQSQDGLAFEGKPALVMPVTWPHARMTHNMALLRDGRGYVIVGGQYKIASAARCGKRAGHFVPCAKDLPPYNGVWMSRGASWRFAAAGRRNIRATAPLQSIVDFGHGTPSQWSRPQFLFKRMLAVGCDIKWRDGIIVDFVEHKRMLAVGCDMEWRDGIIVGFVEHRRMLAVGCDIKWRDGIIVDFVEHRRMLAVGCDIKWRDGIIVDFVEHKRMLAVGCDMEWRDGIIVDFVEHRRMLAVGCDIKWRDGIIVDFVEHKRMLAVGCDMEWRDGIIVGFVEHRRMLAVGCDIKWRDGIIVDFVEHKRMLAVGCDMEWRDGIIVDFVEHRRMLAVGCDIKWRDGIIVDFVEHKRMLAVGCDMEWRDGIIVGFVEHRRMLAVGCDIKWRDGIIVDFVEHKRMLAVGCDMEWRDGIIVDFVEHRRMLAVGCDIKWRDGIIVDFVEHKRMLAVGCDMEWRDGIIVDFVEHRRMLAVGCDIKWRDGIIVDFVEHKRMLAVGCDMEWRDGIIVGFVEHRRMLAVGCDIKWRDGIIVDFVEHKRMLAVGCDMEWRDGIIVDFVEHRRMLAVGCDIKWRDGIIVDFVEHKRMLAVGCDMEWRDGIIVGFVEHKRMLAVGCDIKWRDCRARSGTHPGCVERRIRYFASLARLGECEFDGRLSLVRLRGTLLLYARANPAAHGQRFVQVAASTDEGASWSAFSLISLAGYRYPQGDLYFFSVQPNPAANGSLLALFPIVHKFRGCVGMAVSEDGVRWSAITPLLRCAVHGERTVHHPVAGVLRRGDAAHVYIHHNVPGVTADVSPSSRAKAEFPYLDLPPTKLVRYTIPLKALHSWTMESMMSLKR</sequence>
<gene>
    <name evidence="1" type="ORF">AB1Y20_020818</name>
</gene>
<dbReference type="EMBL" id="JBGBPQ010000004">
    <property type="protein sequence ID" value="KAL1525993.1"/>
    <property type="molecule type" value="Genomic_DNA"/>
</dbReference>
<accession>A0AB34JV30</accession>
<evidence type="ECO:0000313" key="2">
    <source>
        <dbReference type="Proteomes" id="UP001515480"/>
    </source>
</evidence>
<keyword evidence="2" id="KW-1185">Reference proteome</keyword>
<dbReference type="SUPFAM" id="SSF50939">
    <property type="entry name" value="Sialidases"/>
    <property type="match status" value="1"/>
</dbReference>
<comment type="caution">
    <text evidence="1">The sequence shown here is derived from an EMBL/GenBank/DDBJ whole genome shotgun (WGS) entry which is preliminary data.</text>
</comment>
<dbReference type="Proteomes" id="UP001515480">
    <property type="component" value="Unassembled WGS sequence"/>
</dbReference>
<name>A0AB34JV30_PRYPA</name>
<proteinExistence type="predicted"/>